<reference evidence="6" key="1">
    <citation type="submission" date="2022-07" db="EMBL/GenBank/DDBJ databases">
        <title>Phylogenomic reconstructions and comparative analyses of Kickxellomycotina fungi.</title>
        <authorList>
            <person name="Reynolds N.K."/>
            <person name="Stajich J.E."/>
            <person name="Barry K."/>
            <person name="Grigoriev I.V."/>
            <person name="Crous P."/>
            <person name="Smith M.E."/>
        </authorList>
    </citation>
    <scope>NUCLEOTIDE SEQUENCE</scope>
    <source>
        <strain evidence="6">NRRL 1565</strain>
    </source>
</reference>
<dbReference type="PROSITE" id="PS00678">
    <property type="entry name" value="WD_REPEATS_1"/>
    <property type="match status" value="3"/>
</dbReference>
<dbReference type="Gene3D" id="2.130.10.10">
    <property type="entry name" value="YVTN repeat-like/Quinoprotein amine dehydrogenase"/>
    <property type="match status" value="2"/>
</dbReference>
<keyword evidence="1 3" id="KW-0853">WD repeat</keyword>
<evidence type="ECO:0000256" key="2">
    <source>
        <dbReference type="ARBA" id="ARBA00022737"/>
    </source>
</evidence>
<dbReference type="CDD" id="cd00200">
    <property type="entry name" value="WD40"/>
    <property type="match status" value="1"/>
</dbReference>
<name>A0A9W8HYE4_9FUNG</name>
<dbReference type="Pfam" id="PF12937">
    <property type="entry name" value="F-box-like"/>
    <property type="match status" value="1"/>
</dbReference>
<dbReference type="Pfam" id="PF00400">
    <property type="entry name" value="WD40"/>
    <property type="match status" value="6"/>
</dbReference>
<dbReference type="InterPro" id="IPR050349">
    <property type="entry name" value="WD_LIS1/nudF_dynein_reg"/>
</dbReference>
<dbReference type="SMART" id="SM00320">
    <property type="entry name" value="WD40"/>
    <property type="match status" value="7"/>
</dbReference>
<dbReference type="PANTHER" id="PTHR44129">
    <property type="entry name" value="WD REPEAT-CONTAINING PROTEIN POP1"/>
    <property type="match status" value="1"/>
</dbReference>
<accession>A0A9W8HYE4</accession>
<evidence type="ECO:0000256" key="1">
    <source>
        <dbReference type="ARBA" id="ARBA00022574"/>
    </source>
</evidence>
<evidence type="ECO:0000256" key="3">
    <source>
        <dbReference type="PROSITE-ProRule" id="PRU00221"/>
    </source>
</evidence>
<proteinExistence type="predicted"/>
<dbReference type="SUPFAM" id="SSF81383">
    <property type="entry name" value="F-box domain"/>
    <property type="match status" value="1"/>
</dbReference>
<feature type="repeat" description="WD" evidence="3">
    <location>
        <begin position="451"/>
        <end position="490"/>
    </location>
</feature>
<dbReference type="InterPro" id="IPR036047">
    <property type="entry name" value="F-box-like_dom_sf"/>
</dbReference>
<dbReference type="SUPFAM" id="SSF50978">
    <property type="entry name" value="WD40 repeat-like"/>
    <property type="match status" value="1"/>
</dbReference>
<dbReference type="Proteomes" id="UP001140094">
    <property type="component" value="Unassembled WGS sequence"/>
</dbReference>
<evidence type="ECO:0000256" key="4">
    <source>
        <dbReference type="SAM" id="MobiDB-lite"/>
    </source>
</evidence>
<gene>
    <name evidence="6" type="ORF">H4R20_004570</name>
</gene>
<dbReference type="InterPro" id="IPR001680">
    <property type="entry name" value="WD40_rpt"/>
</dbReference>
<feature type="region of interest" description="Disordered" evidence="4">
    <location>
        <begin position="1"/>
        <end position="23"/>
    </location>
</feature>
<feature type="repeat" description="WD" evidence="3">
    <location>
        <begin position="572"/>
        <end position="613"/>
    </location>
</feature>
<evidence type="ECO:0000313" key="6">
    <source>
        <dbReference type="EMBL" id="KAJ2799089.1"/>
    </source>
</evidence>
<feature type="repeat" description="WD" evidence="3">
    <location>
        <begin position="531"/>
        <end position="570"/>
    </location>
</feature>
<dbReference type="InterPro" id="IPR015943">
    <property type="entry name" value="WD40/YVTN_repeat-like_dom_sf"/>
</dbReference>
<dbReference type="InterPro" id="IPR036322">
    <property type="entry name" value="WD40_repeat_dom_sf"/>
</dbReference>
<dbReference type="PROSITE" id="PS50181">
    <property type="entry name" value="FBOX"/>
    <property type="match status" value="1"/>
</dbReference>
<dbReference type="InterPro" id="IPR019775">
    <property type="entry name" value="WD40_repeat_CS"/>
</dbReference>
<keyword evidence="2" id="KW-0677">Repeat</keyword>
<dbReference type="InterPro" id="IPR020472">
    <property type="entry name" value="WD40_PAC1"/>
</dbReference>
<sequence>MAATGGAADEGFDDCGSPRQAESLPPKAIEPMALAGYGPSWDGLGGGEGLESLVHALQASVSPQTCTQVAVALLLRVPADMLKLAMLELDRRLRRDFIGMLPSEISLRILQFLPATEVAGSAMLVSRKWYAVAAQPWLWRRLYRRQGWALDTWRWALYCSHRKIGDVSRLLLTRSIMQVTGAVTSDSAATLAPAIAIRSARSTGCGQGTSVGSDAQRLLDSIAPVSAMESLATATAEAMASRGAHAGAWQPRTPPPPTDLGHRTGPSSNYSLWTRTQTGRVADPAEQMAWDAARWIDRGQRHHPSPWDSGVGVLLGSTPKPLITRNIPLAPALGRNSSIDWRPAYADYHQLLANWRRGRCHVDRWEAAHPESIYCLQFDRRNRLFTGSRDHTVRLWHMAEVGGHITQLATLRGHTGSVLTLQADNASTLVTGSSDATVCVWDLQSCTILHRLQHADAVLSLRFTSKWLVTACKDRVLRIWRRDQGYEMFELTGHTIAVNAIHLHGDVLVSASGDRTIRVWDLTARTCVLTLNEHARGVACLDFDGEYIVSGSSDRSIRVWDAKTGACLRTIAGAHSDLVRTVMFNRRMDVVVSGSYDESIKIWSLSTGALLHAFRNVHSSRVFKLMFDCTRIVSCSHDRSVSIIDFGANIPNARLLV</sequence>
<dbReference type="AlphaFoldDB" id="A0A9W8HYE4"/>
<feature type="repeat" description="WD" evidence="3">
    <location>
        <begin position="366"/>
        <end position="398"/>
    </location>
</feature>
<feature type="region of interest" description="Disordered" evidence="4">
    <location>
        <begin position="243"/>
        <end position="265"/>
    </location>
</feature>
<dbReference type="Gene3D" id="1.20.1280.50">
    <property type="match status" value="1"/>
</dbReference>
<dbReference type="OrthoDB" id="19711at2759"/>
<evidence type="ECO:0000259" key="5">
    <source>
        <dbReference type="PROSITE" id="PS50181"/>
    </source>
</evidence>
<comment type="caution">
    <text evidence="6">The sequence shown here is derived from an EMBL/GenBank/DDBJ whole genome shotgun (WGS) entry which is preliminary data.</text>
</comment>
<feature type="domain" description="F-box" evidence="5">
    <location>
        <begin position="95"/>
        <end position="142"/>
    </location>
</feature>
<organism evidence="6 7">
    <name type="scientific">Coemansia guatemalensis</name>
    <dbReference type="NCBI Taxonomy" id="2761395"/>
    <lineage>
        <taxon>Eukaryota</taxon>
        <taxon>Fungi</taxon>
        <taxon>Fungi incertae sedis</taxon>
        <taxon>Zoopagomycota</taxon>
        <taxon>Kickxellomycotina</taxon>
        <taxon>Kickxellomycetes</taxon>
        <taxon>Kickxellales</taxon>
        <taxon>Kickxellaceae</taxon>
        <taxon>Coemansia</taxon>
    </lineage>
</organism>
<feature type="repeat" description="WD" evidence="3">
    <location>
        <begin position="491"/>
        <end position="530"/>
    </location>
</feature>
<protein>
    <recommendedName>
        <fullName evidence="5">F-box domain-containing protein</fullName>
    </recommendedName>
</protein>
<dbReference type="PROSITE" id="PS50082">
    <property type="entry name" value="WD_REPEATS_2"/>
    <property type="match status" value="6"/>
</dbReference>
<dbReference type="PROSITE" id="PS50294">
    <property type="entry name" value="WD_REPEATS_REGION"/>
    <property type="match status" value="5"/>
</dbReference>
<dbReference type="PRINTS" id="PR00320">
    <property type="entry name" value="GPROTEINBRPT"/>
</dbReference>
<dbReference type="InterPro" id="IPR001810">
    <property type="entry name" value="F-box_dom"/>
</dbReference>
<feature type="repeat" description="WD" evidence="3">
    <location>
        <begin position="411"/>
        <end position="451"/>
    </location>
</feature>
<keyword evidence="7" id="KW-1185">Reference proteome</keyword>
<dbReference type="EMBL" id="JANBUO010001251">
    <property type="protein sequence ID" value="KAJ2799089.1"/>
    <property type="molecule type" value="Genomic_DNA"/>
</dbReference>
<evidence type="ECO:0000313" key="7">
    <source>
        <dbReference type="Proteomes" id="UP001140094"/>
    </source>
</evidence>